<feature type="compositionally biased region" description="Polar residues" evidence="1">
    <location>
        <begin position="34"/>
        <end position="68"/>
    </location>
</feature>
<feature type="compositionally biased region" description="Low complexity" evidence="1">
    <location>
        <begin position="248"/>
        <end position="268"/>
    </location>
</feature>
<accession>A0A124GT93</accession>
<evidence type="ECO:0008006" key="5">
    <source>
        <dbReference type="Google" id="ProtNLM"/>
    </source>
</evidence>
<keyword evidence="4" id="KW-1185">Reference proteome</keyword>
<evidence type="ECO:0000256" key="1">
    <source>
        <dbReference type="SAM" id="MobiDB-lite"/>
    </source>
</evidence>
<feature type="region of interest" description="Disordered" evidence="1">
    <location>
        <begin position="506"/>
        <end position="526"/>
    </location>
</feature>
<feature type="transmembrane region" description="Helical" evidence="2">
    <location>
        <begin position="273"/>
        <end position="295"/>
    </location>
</feature>
<feature type="compositionally biased region" description="Polar residues" evidence="1">
    <location>
        <begin position="89"/>
        <end position="108"/>
    </location>
</feature>
<dbReference type="CDD" id="cd00174">
    <property type="entry name" value="SH3"/>
    <property type="match status" value="1"/>
</dbReference>
<dbReference type="InterPro" id="IPR036028">
    <property type="entry name" value="SH3-like_dom_sf"/>
</dbReference>
<keyword evidence="2" id="KW-0812">Transmembrane</keyword>
<reference evidence="3 4" key="1">
    <citation type="submission" date="2015-10" db="EMBL/GenBank/DDBJ databases">
        <title>Genome sequencing of Penicillium freii.</title>
        <authorList>
            <person name="Nguyen H.D."/>
            <person name="Visagie C.M."/>
            <person name="Seifert K.A."/>
        </authorList>
    </citation>
    <scope>NUCLEOTIDE SEQUENCE [LARGE SCALE GENOMIC DNA]</scope>
    <source>
        <strain evidence="3 4">DAOM 242723</strain>
    </source>
</reference>
<sequence length="561" mass="60479">MSSTIAQGIAGPLNADWKPSQPSAAPAGHKDLNNNDQGRTFGQQASWQATQVAKNIPSQQAPSNTQDDGQYHPNQPMPQTPQLGKALDATNQETTLGQQLSPNNQAPPITQDDGQYHPNQFKPQTPPQLGKALDATNEETTLGQQLSPNHQAPPITQDDGQYHPNSAGGKESPSTLSNDQYNTQQQPAKDQSQMNQAFTQTQHGPSINAYDTQQLDWGQVDPAGESWNSAVDATQSPTPTQLDPTGHATSTSAPSMPTSSEPGSSASSPAARAGIALSVCAAVALIALLILFPLYKRRKRLQKALGGKEKEVIVHEPPLKGATQPLNVFISKVCSHSARLALLIPAFMRPKRQTSNPTVCFGDTHIGREINNDTIVSHKVPRTKTCPAPHYSPPISVSSWETQLSTSRPNSPLAQAEDAKQEQTGSPNPDHENSLGTLENLSVGNLVAANPLVTNIYTVEIDYSSRRAGQLDVQAGQRLCVMQVFDNGWAMGVRLDCPEAGLVPRSHLSAEPDSQPLRRTGEQRKSIRHHSFNQRAFHSLGSRFYSLFSPSAQEPHSSSPV</sequence>
<dbReference type="EMBL" id="LLXE01000008">
    <property type="protein sequence ID" value="KUM66500.1"/>
    <property type="molecule type" value="Genomic_DNA"/>
</dbReference>
<keyword evidence="2" id="KW-0472">Membrane</keyword>
<feature type="compositionally biased region" description="Polar residues" evidence="1">
    <location>
        <begin position="138"/>
        <end position="150"/>
    </location>
</feature>
<dbReference type="SUPFAM" id="SSF50044">
    <property type="entry name" value="SH3-domain"/>
    <property type="match status" value="1"/>
</dbReference>
<dbReference type="AlphaFoldDB" id="A0A124GT93"/>
<feature type="compositionally biased region" description="Polar residues" evidence="1">
    <location>
        <begin position="397"/>
        <end position="413"/>
    </location>
</feature>
<comment type="caution">
    <text evidence="3">The sequence shown here is derived from an EMBL/GenBank/DDBJ whole genome shotgun (WGS) entry which is preliminary data.</text>
</comment>
<feature type="region of interest" description="Disordered" evidence="1">
    <location>
        <begin position="219"/>
        <end position="268"/>
    </location>
</feature>
<evidence type="ECO:0000313" key="4">
    <source>
        <dbReference type="Proteomes" id="UP000055045"/>
    </source>
</evidence>
<dbReference type="Proteomes" id="UP000055045">
    <property type="component" value="Unassembled WGS sequence"/>
</dbReference>
<dbReference type="Gene3D" id="2.30.30.40">
    <property type="entry name" value="SH3 Domains"/>
    <property type="match status" value="1"/>
</dbReference>
<evidence type="ECO:0000313" key="3">
    <source>
        <dbReference type="EMBL" id="KUM66500.1"/>
    </source>
</evidence>
<name>A0A124GT93_PENFR</name>
<protein>
    <recommendedName>
        <fullName evidence="5">SH3 domain-containing protein</fullName>
    </recommendedName>
</protein>
<feature type="compositionally biased region" description="Polar residues" evidence="1">
    <location>
        <begin position="226"/>
        <end position="243"/>
    </location>
</feature>
<organism evidence="3 4">
    <name type="scientific">Penicillium freii</name>
    <dbReference type="NCBI Taxonomy" id="48697"/>
    <lineage>
        <taxon>Eukaryota</taxon>
        <taxon>Fungi</taxon>
        <taxon>Dikarya</taxon>
        <taxon>Ascomycota</taxon>
        <taxon>Pezizomycotina</taxon>
        <taxon>Eurotiomycetes</taxon>
        <taxon>Eurotiomycetidae</taxon>
        <taxon>Eurotiales</taxon>
        <taxon>Aspergillaceae</taxon>
        <taxon>Penicillium</taxon>
    </lineage>
</organism>
<feature type="compositionally biased region" description="Polar residues" evidence="1">
    <location>
        <begin position="172"/>
        <end position="197"/>
    </location>
</feature>
<evidence type="ECO:0000256" key="2">
    <source>
        <dbReference type="SAM" id="Phobius"/>
    </source>
</evidence>
<gene>
    <name evidence="3" type="ORF">ACN42_g569</name>
</gene>
<feature type="region of interest" description="Disordered" evidence="1">
    <location>
        <begin position="397"/>
        <end position="437"/>
    </location>
</feature>
<dbReference type="STRING" id="48697.A0A124GT93"/>
<proteinExistence type="predicted"/>
<keyword evidence="2" id="KW-1133">Transmembrane helix</keyword>
<feature type="region of interest" description="Disordered" evidence="1">
    <location>
        <begin position="1"/>
        <end position="197"/>
    </location>
</feature>